<protein>
    <submittedName>
        <fullName evidence="1">Uncharacterized protein</fullName>
    </submittedName>
</protein>
<comment type="caution">
    <text evidence="1">The sequence shown here is derived from an EMBL/GenBank/DDBJ whole genome shotgun (WGS) entry which is preliminary data.</text>
</comment>
<name>A0A9P5S8R8_9FUNG</name>
<keyword evidence="2" id="KW-1185">Reference proteome</keyword>
<gene>
    <name evidence="1" type="ORF">BG006_002975</name>
</gene>
<dbReference type="EMBL" id="JAAAUY010001757">
    <property type="protein sequence ID" value="KAF9319495.1"/>
    <property type="molecule type" value="Genomic_DNA"/>
</dbReference>
<evidence type="ECO:0000313" key="2">
    <source>
        <dbReference type="Proteomes" id="UP000696485"/>
    </source>
</evidence>
<reference evidence="1" key="1">
    <citation type="journal article" date="2020" name="Fungal Divers.">
        <title>Resolving the Mortierellaceae phylogeny through synthesis of multi-gene phylogenetics and phylogenomics.</title>
        <authorList>
            <person name="Vandepol N."/>
            <person name="Liber J."/>
            <person name="Desiro A."/>
            <person name="Na H."/>
            <person name="Kennedy M."/>
            <person name="Barry K."/>
            <person name="Grigoriev I.V."/>
            <person name="Miller A.N."/>
            <person name="O'Donnell K."/>
            <person name="Stajich J.E."/>
            <person name="Bonito G."/>
        </authorList>
    </citation>
    <scope>NUCLEOTIDE SEQUENCE</scope>
    <source>
        <strain evidence="1">NVP1</strain>
    </source>
</reference>
<proteinExistence type="predicted"/>
<accession>A0A9P5S8R8</accession>
<organism evidence="1 2">
    <name type="scientific">Podila minutissima</name>
    <dbReference type="NCBI Taxonomy" id="64525"/>
    <lineage>
        <taxon>Eukaryota</taxon>
        <taxon>Fungi</taxon>
        <taxon>Fungi incertae sedis</taxon>
        <taxon>Mucoromycota</taxon>
        <taxon>Mortierellomycotina</taxon>
        <taxon>Mortierellomycetes</taxon>
        <taxon>Mortierellales</taxon>
        <taxon>Mortierellaceae</taxon>
        <taxon>Podila</taxon>
    </lineage>
</organism>
<dbReference type="AlphaFoldDB" id="A0A9P5S8R8"/>
<dbReference type="Proteomes" id="UP000696485">
    <property type="component" value="Unassembled WGS sequence"/>
</dbReference>
<evidence type="ECO:0000313" key="1">
    <source>
        <dbReference type="EMBL" id="KAF9319495.1"/>
    </source>
</evidence>
<sequence length="138" mass="15686">MWIDKRHEDYAHHVFQIPQDIIQAIDLRNSRFQTNTRQTILDKTRGKVVLDHLMLDDVSGQPYVTDDAVTGKAEVLRYFTDVWHAPRNCEPLQAHPFWADADVWDGLMMVPRTGEVNSAISSAPFHNSGPLPSPCSAF</sequence>